<dbReference type="Proteomes" id="UP001595912">
    <property type="component" value="Unassembled WGS sequence"/>
</dbReference>
<dbReference type="RefSeq" id="WP_380120855.1">
    <property type="nucleotide sequence ID" value="NZ_JBHSIU010000041.1"/>
</dbReference>
<evidence type="ECO:0000313" key="2">
    <source>
        <dbReference type="Proteomes" id="UP001595912"/>
    </source>
</evidence>
<evidence type="ECO:0000313" key="1">
    <source>
        <dbReference type="EMBL" id="MFC5002634.1"/>
    </source>
</evidence>
<name>A0ABV9W3S7_9ACTN</name>
<keyword evidence="2" id="KW-1185">Reference proteome</keyword>
<sequence length="109" mass="10842">MGKEIGDRVDGLGGEASRFVEPASAAPDLYRLGCVGKSMPVETDRIFQGADLSAAVIAIGGAVGDRNESPGQAGQLLLQAGLVASDGQDPVATAVDGGCCRAVIASAAR</sequence>
<gene>
    <name evidence="1" type="ORF">ACFPIJ_32990</name>
</gene>
<dbReference type="EMBL" id="JBHSIU010000041">
    <property type="protein sequence ID" value="MFC5002634.1"/>
    <property type="molecule type" value="Genomic_DNA"/>
</dbReference>
<protein>
    <submittedName>
        <fullName evidence="1">Uncharacterized protein</fullName>
    </submittedName>
</protein>
<organism evidence="1 2">
    <name type="scientific">Dactylosporangium cerinum</name>
    <dbReference type="NCBI Taxonomy" id="1434730"/>
    <lineage>
        <taxon>Bacteria</taxon>
        <taxon>Bacillati</taxon>
        <taxon>Actinomycetota</taxon>
        <taxon>Actinomycetes</taxon>
        <taxon>Micromonosporales</taxon>
        <taxon>Micromonosporaceae</taxon>
        <taxon>Dactylosporangium</taxon>
    </lineage>
</organism>
<accession>A0ABV9W3S7</accession>
<proteinExistence type="predicted"/>
<comment type="caution">
    <text evidence="1">The sequence shown here is derived from an EMBL/GenBank/DDBJ whole genome shotgun (WGS) entry which is preliminary data.</text>
</comment>
<reference evidence="2" key="1">
    <citation type="journal article" date="2019" name="Int. J. Syst. Evol. Microbiol.">
        <title>The Global Catalogue of Microorganisms (GCM) 10K type strain sequencing project: providing services to taxonomists for standard genome sequencing and annotation.</title>
        <authorList>
            <consortium name="The Broad Institute Genomics Platform"/>
            <consortium name="The Broad Institute Genome Sequencing Center for Infectious Disease"/>
            <person name="Wu L."/>
            <person name="Ma J."/>
        </authorList>
    </citation>
    <scope>NUCLEOTIDE SEQUENCE [LARGE SCALE GENOMIC DNA]</scope>
    <source>
        <strain evidence="2">CGMCC 4.7152</strain>
    </source>
</reference>